<sequence>MTTLRNFIPAKAESISELIHAWNLEEPAPSFESRDDGSPFTISGWVLSVHKATHVLIDIAGRRFSGPIDIERTDVAEALSGEFKGTRPVLTCGFSIVTNIPSSDVPSFDIALTHDDQPCWLGTFFFEELSKVQIGRDGWLFLDNDTNNSVEQYVGDVILDDQLKHDWMDYIRHFSTAANERGFEWRFLLAPGKEYVLPEYYPHACSPFNTPNQFVELFKADARFIYPLAELTHDKALTYWKGDTHWTDYGAYVAFTRIISSFGLDMESFERHMKISYTIEQSKGDLAEKLDPPPLHPRIAFSIPDSALAVTFNNHINNNGKIVVFENPSAHMHRTLVVFGSSSSDSLVKPLTLFFSRVVQVHSSASVDTTILDHERPDHVLLQSNSRFILECPAVYGTYSIKSVIAEKLQRLTDLERERLKFKVANYQFGTSHKNNFYKALSTM</sequence>
<dbReference type="eggNOG" id="ENOG5032R26">
    <property type="taxonomic scope" value="Bacteria"/>
</dbReference>
<dbReference type="GO" id="GO:0016746">
    <property type="term" value="F:acyltransferase activity"/>
    <property type="evidence" value="ECO:0007669"/>
    <property type="project" value="UniProtKB-KW"/>
</dbReference>
<organism evidence="9 10">
    <name type="scientific">Pseudomonas rhizosphaerae</name>
    <dbReference type="NCBI Taxonomy" id="216142"/>
    <lineage>
        <taxon>Bacteria</taxon>
        <taxon>Pseudomonadati</taxon>
        <taxon>Pseudomonadota</taxon>
        <taxon>Gammaproteobacteria</taxon>
        <taxon>Pseudomonadales</taxon>
        <taxon>Pseudomonadaceae</taxon>
        <taxon>Pseudomonas</taxon>
    </lineage>
</organism>
<reference evidence="9 10" key="1">
    <citation type="journal article" date="2015" name="J. Biotechnol.">
        <title>Complete genome sequence of Pseudomonas rhizosphaerae IH5T (=DSM 16299T), a phosphate-solubilizing rhizobacterium for bacterial biofertilizer.</title>
        <authorList>
            <person name="Kwak Y."/>
            <person name="Jung B.K."/>
            <person name="Shin J.H."/>
        </authorList>
    </citation>
    <scope>NUCLEOTIDE SEQUENCE [LARGE SCALE GENOMIC DNA]</scope>
    <source>
        <strain evidence="9">DSM 16299</strain>
    </source>
</reference>
<dbReference type="EMBL" id="CP009533">
    <property type="protein sequence ID" value="AIS17580.1"/>
    <property type="molecule type" value="Genomic_DNA"/>
</dbReference>
<evidence type="ECO:0000256" key="1">
    <source>
        <dbReference type="ARBA" id="ARBA00004418"/>
    </source>
</evidence>
<comment type="pathway">
    <text evidence="2">Glycan biosynthesis; alginate biosynthesis.</text>
</comment>
<evidence type="ECO:0000313" key="9">
    <source>
        <dbReference type="EMBL" id="AIS17580.1"/>
    </source>
</evidence>
<dbReference type="UniPathway" id="UPA00286"/>
<dbReference type="GO" id="GO:0042121">
    <property type="term" value="P:alginic acid biosynthetic process"/>
    <property type="evidence" value="ECO:0007669"/>
    <property type="project" value="UniProtKB-UniPathway"/>
</dbReference>
<keyword evidence="7" id="KW-0012">Acyltransferase</keyword>
<dbReference type="KEGG" id="prh:LT40_09295"/>
<evidence type="ECO:0000259" key="8">
    <source>
        <dbReference type="Pfam" id="PF16822"/>
    </source>
</evidence>
<comment type="subcellular location">
    <subcellularLocation>
        <location evidence="1">Periplasm</location>
    </subcellularLocation>
</comment>
<evidence type="ECO:0000256" key="3">
    <source>
        <dbReference type="ARBA" id="ARBA00022679"/>
    </source>
</evidence>
<accession>A0A089YV10</accession>
<keyword evidence="4" id="KW-0732">Signal</keyword>
<evidence type="ECO:0000256" key="5">
    <source>
        <dbReference type="ARBA" id="ARBA00022764"/>
    </source>
</evidence>
<protein>
    <recommendedName>
        <fullName evidence="8">AlgX/AlgJ SGNH hydrolase-like domain-containing protein</fullName>
    </recommendedName>
</protein>
<dbReference type="AlphaFoldDB" id="A0A089YV10"/>
<evidence type="ECO:0000256" key="6">
    <source>
        <dbReference type="ARBA" id="ARBA00022841"/>
    </source>
</evidence>
<dbReference type="OrthoDB" id="7981249at2"/>
<dbReference type="Proteomes" id="UP000029499">
    <property type="component" value="Chromosome"/>
</dbReference>
<gene>
    <name evidence="9" type="ORF">LT40_09295</name>
</gene>
<dbReference type="InterPro" id="IPR031811">
    <property type="entry name" value="ALGX/ALGJ_SGNH-like"/>
</dbReference>
<dbReference type="RefSeq" id="WP_043189118.1">
    <property type="nucleotide sequence ID" value="NZ_CP009533.1"/>
</dbReference>
<evidence type="ECO:0000256" key="7">
    <source>
        <dbReference type="ARBA" id="ARBA00023315"/>
    </source>
</evidence>
<evidence type="ECO:0000256" key="2">
    <source>
        <dbReference type="ARBA" id="ARBA00005182"/>
    </source>
</evidence>
<dbReference type="STRING" id="216142.LT40_09295"/>
<proteinExistence type="predicted"/>
<dbReference type="HOGENOM" id="CLU_625045_0_0_6"/>
<feature type="domain" description="AlgX/AlgJ SGNH hydrolase-like" evidence="8">
    <location>
        <begin position="132"/>
        <end position="305"/>
    </location>
</feature>
<keyword evidence="10" id="KW-1185">Reference proteome</keyword>
<dbReference type="Pfam" id="PF16822">
    <property type="entry name" value="ALGX"/>
    <property type="match status" value="1"/>
</dbReference>
<dbReference type="GO" id="GO:0042597">
    <property type="term" value="C:periplasmic space"/>
    <property type="evidence" value="ECO:0007669"/>
    <property type="project" value="UniProtKB-SubCell"/>
</dbReference>
<evidence type="ECO:0000313" key="10">
    <source>
        <dbReference type="Proteomes" id="UP000029499"/>
    </source>
</evidence>
<evidence type="ECO:0000256" key="4">
    <source>
        <dbReference type="ARBA" id="ARBA00022729"/>
    </source>
</evidence>
<keyword evidence="3" id="KW-0808">Transferase</keyword>
<keyword evidence="6" id="KW-0016">Alginate biosynthesis</keyword>
<name>A0A089YV10_9PSED</name>
<keyword evidence="5" id="KW-0574">Periplasm</keyword>